<evidence type="ECO:0000256" key="3">
    <source>
        <dbReference type="ARBA" id="ARBA00022833"/>
    </source>
</evidence>
<accession>A0A172Y429</accession>
<dbReference type="KEGG" id="bne:DA69_03895"/>
<evidence type="ECO:0000256" key="2">
    <source>
        <dbReference type="ARBA" id="ARBA00022723"/>
    </source>
</evidence>
<dbReference type="Gene3D" id="2.170.150.70">
    <property type="match status" value="1"/>
</dbReference>
<dbReference type="EMBL" id="CP015614">
    <property type="protein sequence ID" value="ANF53963.1"/>
    <property type="molecule type" value="Genomic_DNA"/>
</dbReference>
<evidence type="ECO:0000256" key="1">
    <source>
        <dbReference type="ARBA" id="ARBA00005495"/>
    </source>
</evidence>
<reference evidence="4 5" key="1">
    <citation type="journal article" date="2014" name="Genome Announc.">
        <title>Genome Sequence of a Promising Hydrogen-Producing Facultative Anaerobic Bacterium, Brevundimonas naejangsanensis Strain B1.</title>
        <authorList>
            <person name="Su H."/>
            <person name="Zhang T."/>
            <person name="Bao M."/>
            <person name="Jiang Y."/>
            <person name="Wang Y."/>
            <person name="Tan T."/>
        </authorList>
    </citation>
    <scope>NUCLEOTIDE SEQUENCE [LARGE SCALE GENOMIC DNA]</scope>
    <source>
        <strain evidence="4 5">B1</strain>
    </source>
</reference>
<organism evidence="4 5">
    <name type="scientific">Brevundimonas naejangsanensis</name>
    <dbReference type="NCBI Taxonomy" id="588932"/>
    <lineage>
        <taxon>Bacteria</taxon>
        <taxon>Pseudomonadati</taxon>
        <taxon>Pseudomonadota</taxon>
        <taxon>Alphaproteobacteria</taxon>
        <taxon>Caulobacterales</taxon>
        <taxon>Caulobacteraceae</taxon>
        <taxon>Brevundimonas</taxon>
    </lineage>
</organism>
<keyword evidence="2" id="KW-0479">Metal-binding</keyword>
<dbReference type="Pfam" id="PF04828">
    <property type="entry name" value="GFA"/>
    <property type="match status" value="1"/>
</dbReference>
<keyword evidence="3" id="KW-0862">Zinc</keyword>
<dbReference type="STRING" id="588932.DA69_03895"/>
<dbReference type="GO" id="GO:0016846">
    <property type="term" value="F:carbon-sulfur lyase activity"/>
    <property type="evidence" value="ECO:0007669"/>
    <property type="project" value="InterPro"/>
</dbReference>
<proteinExistence type="inferred from homology"/>
<dbReference type="RefSeq" id="WP_029972540.1">
    <property type="nucleotide sequence ID" value="NZ_CP015614.1"/>
</dbReference>
<dbReference type="InterPro" id="IPR052355">
    <property type="entry name" value="CENP-V-like"/>
</dbReference>
<dbReference type="eggNOG" id="COG3791">
    <property type="taxonomic scope" value="Bacteria"/>
</dbReference>
<dbReference type="PROSITE" id="PS51891">
    <property type="entry name" value="CENP_V_GFA"/>
    <property type="match status" value="1"/>
</dbReference>
<dbReference type="SUPFAM" id="SSF51316">
    <property type="entry name" value="Mss4-like"/>
    <property type="match status" value="1"/>
</dbReference>
<evidence type="ECO:0000313" key="4">
    <source>
        <dbReference type="EMBL" id="ANF53963.1"/>
    </source>
</evidence>
<comment type="similarity">
    <text evidence="1">Belongs to the Gfa family.</text>
</comment>
<dbReference type="InterPro" id="IPR006913">
    <property type="entry name" value="CENP-V/GFA"/>
</dbReference>
<dbReference type="GO" id="GO:0046872">
    <property type="term" value="F:metal ion binding"/>
    <property type="evidence" value="ECO:0007669"/>
    <property type="project" value="UniProtKB-KW"/>
</dbReference>
<evidence type="ECO:0000313" key="5">
    <source>
        <dbReference type="Proteomes" id="UP000077603"/>
    </source>
</evidence>
<dbReference type="PANTHER" id="PTHR28620:SF1">
    <property type="entry name" value="CENP-V_GFA DOMAIN-CONTAINING PROTEIN"/>
    <property type="match status" value="1"/>
</dbReference>
<dbReference type="PANTHER" id="PTHR28620">
    <property type="entry name" value="CENTROMERE PROTEIN V"/>
    <property type="match status" value="1"/>
</dbReference>
<dbReference type="OrthoDB" id="9805575at2"/>
<dbReference type="InterPro" id="IPR011057">
    <property type="entry name" value="Mss4-like_sf"/>
</dbReference>
<dbReference type="Proteomes" id="UP000077603">
    <property type="component" value="Chromosome"/>
</dbReference>
<protein>
    <submittedName>
        <fullName evidence="4">Aldehyde-activating protein</fullName>
    </submittedName>
</protein>
<keyword evidence="5" id="KW-1185">Reference proteome</keyword>
<sequence>MSETSVKTHAGSCHCGAVAYEVDVGLDGLVECNCSHCYRKGFVLAFAPRSAFRLTKGEGEMTSYFFNQHKIDHRFCKTCGVQPFGYGVGPDGAEVAAINIRTLTDIEPWTWTAQRVDGRSF</sequence>
<name>A0A172Y429_9CAUL</name>
<gene>
    <name evidence="4" type="ORF">DA69_03895</name>
</gene>
<dbReference type="AlphaFoldDB" id="A0A172Y429"/>